<gene>
    <name evidence="5" type="ORF">FSB_LOCUS27566</name>
</gene>
<keyword evidence="4" id="KW-0067">ATP-binding</keyword>
<name>A0A2N9GKD6_FAGSY</name>
<proteinExistence type="predicted"/>
<dbReference type="GO" id="GO:0008764">
    <property type="term" value="F:UDP-N-acetylmuramoylalanine-D-glutamate ligase activity"/>
    <property type="evidence" value="ECO:0007669"/>
    <property type="project" value="InterPro"/>
</dbReference>
<evidence type="ECO:0008006" key="6">
    <source>
        <dbReference type="Google" id="ProtNLM"/>
    </source>
</evidence>
<dbReference type="InterPro" id="IPR036615">
    <property type="entry name" value="Mur_ligase_C_dom_sf"/>
</dbReference>
<evidence type="ECO:0000256" key="4">
    <source>
        <dbReference type="ARBA" id="ARBA00022840"/>
    </source>
</evidence>
<evidence type="ECO:0000256" key="3">
    <source>
        <dbReference type="ARBA" id="ARBA00022741"/>
    </source>
</evidence>
<accession>A0A2N9GKD6</accession>
<dbReference type="InterPro" id="IPR005762">
    <property type="entry name" value="MurD"/>
</dbReference>
<evidence type="ECO:0000256" key="1">
    <source>
        <dbReference type="ARBA" id="ARBA00022490"/>
    </source>
</evidence>
<protein>
    <recommendedName>
        <fullName evidence="6">Mur ligase C-terminal domain-containing protein</fullName>
    </recommendedName>
</protein>
<dbReference type="AlphaFoldDB" id="A0A2N9GKD6"/>
<dbReference type="SUPFAM" id="SSF53244">
    <property type="entry name" value="MurD-like peptide ligases, peptide-binding domain"/>
    <property type="match status" value="1"/>
</dbReference>
<keyword evidence="2" id="KW-0436">Ligase</keyword>
<dbReference type="GO" id="GO:0008360">
    <property type="term" value="P:regulation of cell shape"/>
    <property type="evidence" value="ECO:0007669"/>
    <property type="project" value="InterPro"/>
</dbReference>
<evidence type="ECO:0000256" key="2">
    <source>
        <dbReference type="ARBA" id="ARBA00022598"/>
    </source>
</evidence>
<organism evidence="5">
    <name type="scientific">Fagus sylvatica</name>
    <name type="common">Beechnut</name>
    <dbReference type="NCBI Taxonomy" id="28930"/>
    <lineage>
        <taxon>Eukaryota</taxon>
        <taxon>Viridiplantae</taxon>
        <taxon>Streptophyta</taxon>
        <taxon>Embryophyta</taxon>
        <taxon>Tracheophyta</taxon>
        <taxon>Spermatophyta</taxon>
        <taxon>Magnoliopsida</taxon>
        <taxon>eudicotyledons</taxon>
        <taxon>Gunneridae</taxon>
        <taxon>Pentapetalae</taxon>
        <taxon>rosids</taxon>
        <taxon>fabids</taxon>
        <taxon>Fagales</taxon>
        <taxon>Fagaceae</taxon>
        <taxon>Fagus</taxon>
    </lineage>
</organism>
<sequence>MRIASLEVPAMGVVTQLQLGAMKVMGMHNYYNAAVAALCVLGLDLGVDAEGLSSTIEKLRAPPHRMEIVSSSGGRGSSRGGFCGSRGGHGICGDRLIVHKDVNGVIWVDDSKATNVEATYTGLLGLKQQKSVILLGGLAKVLYGEETNGFERLIDPLKYHRCVITVCDLFLLGTLIQKTLSDNGLSIPCIGAVNMEDAVNCARRMAKFGDAIVLSPGCASFDEFRNFEHRGLVFQAMAFSSYPHFEALI</sequence>
<dbReference type="Gene3D" id="3.90.190.20">
    <property type="entry name" value="Mur ligase, C-terminal domain"/>
    <property type="match status" value="1"/>
</dbReference>
<dbReference type="GO" id="GO:0051301">
    <property type="term" value="P:cell division"/>
    <property type="evidence" value="ECO:0007669"/>
    <property type="project" value="InterPro"/>
</dbReference>
<dbReference type="GO" id="GO:0005524">
    <property type="term" value="F:ATP binding"/>
    <property type="evidence" value="ECO:0007669"/>
    <property type="project" value="UniProtKB-KW"/>
</dbReference>
<dbReference type="PANTHER" id="PTHR43692:SF1">
    <property type="entry name" value="UDP-N-ACETYLMURAMOYLALANINE--D-GLUTAMATE LIGASE"/>
    <property type="match status" value="1"/>
</dbReference>
<keyword evidence="1" id="KW-0963">Cytoplasm</keyword>
<reference evidence="5" key="1">
    <citation type="submission" date="2018-02" db="EMBL/GenBank/DDBJ databases">
        <authorList>
            <person name="Cohen D.B."/>
            <person name="Kent A.D."/>
        </authorList>
    </citation>
    <scope>NUCLEOTIDE SEQUENCE</scope>
</reference>
<dbReference type="PANTHER" id="PTHR43692">
    <property type="entry name" value="UDP-N-ACETYLMURAMOYLALANINE--D-GLUTAMATE LIGASE"/>
    <property type="match status" value="1"/>
</dbReference>
<keyword evidence="3" id="KW-0547">Nucleotide-binding</keyword>
<evidence type="ECO:0000313" key="5">
    <source>
        <dbReference type="EMBL" id="SPC99684.1"/>
    </source>
</evidence>
<dbReference type="GO" id="GO:0005737">
    <property type="term" value="C:cytoplasm"/>
    <property type="evidence" value="ECO:0007669"/>
    <property type="project" value="InterPro"/>
</dbReference>
<dbReference type="EMBL" id="OIVN01002001">
    <property type="protein sequence ID" value="SPC99684.1"/>
    <property type="molecule type" value="Genomic_DNA"/>
</dbReference>